<dbReference type="GeneID" id="13797708"/>
<organism evidence="1 2">
    <name type="scientific">Nitrososphaera gargensis (strain Ga9.2)</name>
    <dbReference type="NCBI Taxonomy" id="1237085"/>
    <lineage>
        <taxon>Archaea</taxon>
        <taxon>Nitrososphaerota</taxon>
        <taxon>Nitrososphaeria</taxon>
        <taxon>Nitrososphaerales</taxon>
        <taxon>Nitrososphaeraceae</taxon>
        <taxon>Nitrososphaera</taxon>
    </lineage>
</organism>
<proteinExistence type="predicted"/>
<protein>
    <submittedName>
        <fullName evidence="1">Uncharacterized protein</fullName>
    </submittedName>
</protein>
<evidence type="ECO:0000313" key="2">
    <source>
        <dbReference type="Proteomes" id="UP000008037"/>
    </source>
</evidence>
<reference evidence="1 2" key="1">
    <citation type="journal article" date="2012" name="Environ. Microbiol.">
        <title>The genome of the ammonia-oxidizing Candidatus Nitrososphaera gargensis: insights into metabolic versatility and environmental adaptations.</title>
        <authorList>
            <person name="Spang A."/>
            <person name="Poehlein A."/>
            <person name="Offre P."/>
            <person name="Zumbragel S."/>
            <person name="Haider S."/>
            <person name="Rychlik N."/>
            <person name="Nowka B."/>
            <person name="Schmeisser C."/>
            <person name="Lebedeva E.V."/>
            <person name="Rattei T."/>
            <person name="Bohm C."/>
            <person name="Schmid M."/>
            <person name="Galushko A."/>
            <person name="Hatzenpichler R."/>
            <person name="Weinmaier T."/>
            <person name="Daniel R."/>
            <person name="Schleper C."/>
            <person name="Spieck E."/>
            <person name="Streit W."/>
            <person name="Wagner M."/>
        </authorList>
    </citation>
    <scope>NUCLEOTIDE SEQUENCE [LARGE SCALE GENOMIC DNA]</scope>
    <source>
        <strain evidence="2">Ga9.2</strain>
    </source>
</reference>
<dbReference type="EMBL" id="CP002408">
    <property type="protein sequence ID" value="AFU58385.1"/>
    <property type="molecule type" value="Genomic_DNA"/>
</dbReference>
<dbReference type="HOGENOM" id="CLU_2103624_0_0_2"/>
<dbReference type="RefSeq" id="WP_015018922.1">
    <property type="nucleotide sequence ID" value="NC_018719.1"/>
</dbReference>
<dbReference type="Proteomes" id="UP000008037">
    <property type="component" value="Chromosome"/>
</dbReference>
<dbReference type="OrthoDB" id="8779at2157"/>
<sequence length="125" mass="13973">MSEQKQISISLAEDSIAADEELHGTVVINYHGRFDSLVINSQIENSSDVFSYINLNGKKIKHPYARLSIFKAELGGRTTIEFTATTNHVPADDHSSVKFRVSIIQEHKEVASDIAYIKIVKKKKA</sequence>
<gene>
    <name evidence="1" type="ordered locus">Ngar_c14490</name>
</gene>
<dbReference type="AlphaFoldDB" id="K0IF30"/>
<dbReference type="BioCyc" id="CNIT1237085:G1324-1447-MONOMER"/>
<keyword evidence="2" id="KW-1185">Reference proteome</keyword>
<dbReference type="InParanoid" id="K0IF30"/>
<evidence type="ECO:0000313" key="1">
    <source>
        <dbReference type="EMBL" id="AFU58385.1"/>
    </source>
</evidence>
<dbReference type="KEGG" id="nga:Ngar_c14490"/>
<name>K0IF30_NITGG</name>
<accession>K0IF30</accession>